<dbReference type="OrthoDB" id="913777at2759"/>
<dbReference type="InterPro" id="IPR006734">
    <property type="entry name" value="PLATZ"/>
</dbReference>
<proteinExistence type="predicted"/>
<dbReference type="EMBL" id="BKCP01004372">
    <property type="protein sequence ID" value="GER30658.1"/>
    <property type="molecule type" value="Genomic_DNA"/>
</dbReference>
<evidence type="ECO:0000256" key="1">
    <source>
        <dbReference type="SAM" id="MobiDB-lite"/>
    </source>
</evidence>
<evidence type="ECO:0000313" key="2">
    <source>
        <dbReference type="EMBL" id="GER30658.1"/>
    </source>
</evidence>
<feature type="compositionally biased region" description="Basic and acidic residues" evidence="1">
    <location>
        <begin position="46"/>
        <end position="59"/>
    </location>
</feature>
<dbReference type="AlphaFoldDB" id="A0A5A7PDL2"/>
<dbReference type="PANTHER" id="PTHR31065">
    <property type="entry name" value="PLATZ TRANSCRIPTION FACTOR FAMILY PROTEIN"/>
    <property type="match status" value="1"/>
</dbReference>
<dbReference type="Pfam" id="PF04640">
    <property type="entry name" value="PLATZ"/>
    <property type="match status" value="1"/>
</dbReference>
<protein>
    <submittedName>
        <fullName evidence="2">PLATZ transcription factor family protein</fullName>
    </submittedName>
</protein>
<keyword evidence="3" id="KW-1185">Reference proteome</keyword>
<reference evidence="3" key="1">
    <citation type="journal article" date="2019" name="Curr. Biol.">
        <title>Genome Sequence of Striga asiatica Provides Insight into the Evolution of Plant Parasitism.</title>
        <authorList>
            <person name="Yoshida S."/>
            <person name="Kim S."/>
            <person name="Wafula E.K."/>
            <person name="Tanskanen J."/>
            <person name="Kim Y.M."/>
            <person name="Honaas L."/>
            <person name="Yang Z."/>
            <person name="Spallek T."/>
            <person name="Conn C.E."/>
            <person name="Ichihashi Y."/>
            <person name="Cheong K."/>
            <person name="Cui S."/>
            <person name="Der J.P."/>
            <person name="Gundlach H."/>
            <person name="Jiao Y."/>
            <person name="Hori C."/>
            <person name="Ishida J.K."/>
            <person name="Kasahara H."/>
            <person name="Kiba T."/>
            <person name="Kim M.S."/>
            <person name="Koo N."/>
            <person name="Laohavisit A."/>
            <person name="Lee Y.H."/>
            <person name="Lumba S."/>
            <person name="McCourt P."/>
            <person name="Mortimer J.C."/>
            <person name="Mutuku J.M."/>
            <person name="Nomura T."/>
            <person name="Sasaki-Sekimoto Y."/>
            <person name="Seto Y."/>
            <person name="Wang Y."/>
            <person name="Wakatake T."/>
            <person name="Sakakibara H."/>
            <person name="Demura T."/>
            <person name="Yamaguchi S."/>
            <person name="Yoneyama K."/>
            <person name="Manabe R.I."/>
            <person name="Nelson D.C."/>
            <person name="Schulman A.H."/>
            <person name="Timko M.P."/>
            <person name="dePamphilis C.W."/>
            <person name="Choi D."/>
            <person name="Shirasu K."/>
        </authorList>
    </citation>
    <scope>NUCLEOTIDE SEQUENCE [LARGE SCALE GENOMIC DNA]</scope>
    <source>
        <strain evidence="3">cv. UVA1</strain>
    </source>
</reference>
<organism evidence="2 3">
    <name type="scientific">Striga asiatica</name>
    <name type="common">Asiatic witchweed</name>
    <name type="synonym">Buchnera asiatica</name>
    <dbReference type="NCBI Taxonomy" id="4170"/>
    <lineage>
        <taxon>Eukaryota</taxon>
        <taxon>Viridiplantae</taxon>
        <taxon>Streptophyta</taxon>
        <taxon>Embryophyta</taxon>
        <taxon>Tracheophyta</taxon>
        <taxon>Spermatophyta</taxon>
        <taxon>Magnoliopsida</taxon>
        <taxon>eudicotyledons</taxon>
        <taxon>Gunneridae</taxon>
        <taxon>Pentapetalae</taxon>
        <taxon>asterids</taxon>
        <taxon>lamiids</taxon>
        <taxon>Lamiales</taxon>
        <taxon>Orobanchaceae</taxon>
        <taxon>Buchnereae</taxon>
        <taxon>Striga</taxon>
    </lineage>
</organism>
<gene>
    <name evidence="2" type="ORF">STAS_06607</name>
</gene>
<feature type="region of interest" description="Disordered" evidence="1">
    <location>
        <begin position="46"/>
        <end position="70"/>
    </location>
</feature>
<comment type="caution">
    <text evidence="2">The sequence shown here is derived from an EMBL/GenBank/DDBJ whole genome shotgun (WGS) entry which is preliminary data.</text>
</comment>
<sequence length="256" mass="29337">KKLNYKIYLNIMNFPDAASITAFPASNLYALIHSLVFYSGRHGGWPEKEQPPTRGRERLSNSGGGPPLEGRLRKFAVGRTNLTVRLAGIHLKDMDLESVKDIKVRRASERTAIEVCKIKGLLDISGIQVYSINGKEILHLDPEKKKEHYRDPNCKACKRKLMDSKYCFCSIACKYYHLLDDPQTIETSADEIYFRNNSSETTIEARADEIYLINNNSETMTEARSDEIYLRNNTVISEARSMRKRSRKRIPTRAPF</sequence>
<accession>A0A5A7PDL2</accession>
<feature type="non-terminal residue" evidence="2">
    <location>
        <position position="256"/>
    </location>
</feature>
<dbReference type="Proteomes" id="UP000325081">
    <property type="component" value="Unassembled WGS sequence"/>
</dbReference>
<feature type="non-terminal residue" evidence="2">
    <location>
        <position position="1"/>
    </location>
</feature>
<dbReference type="PANTHER" id="PTHR31065:SF1">
    <property type="entry name" value="OS09G0116050 PROTEIN"/>
    <property type="match status" value="1"/>
</dbReference>
<evidence type="ECO:0000313" key="3">
    <source>
        <dbReference type="Proteomes" id="UP000325081"/>
    </source>
</evidence>
<name>A0A5A7PDL2_STRAF</name>